<dbReference type="Pfam" id="PF00001">
    <property type="entry name" value="7tm_1"/>
    <property type="match status" value="1"/>
</dbReference>
<feature type="transmembrane region" description="Helical" evidence="11">
    <location>
        <begin position="178"/>
        <end position="204"/>
    </location>
</feature>
<dbReference type="AlphaFoldDB" id="A0AAN9G3X0"/>
<dbReference type="PRINTS" id="PR00237">
    <property type="entry name" value="GPCRRHODOPSN"/>
</dbReference>
<accession>A0AAN9G3X0</accession>
<feature type="compositionally biased region" description="Polar residues" evidence="10">
    <location>
        <begin position="240"/>
        <end position="251"/>
    </location>
</feature>
<evidence type="ECO:0000256" key="2">
    <source>
        <dbReference type="ARBA" id="ARBA00022475"/>
    </source>
</evidence>
<evidence type="ECO:0000256" key="5">
    <source>
        <dbReference type="ARBA" id="ARBA00023040"/>
    </source>
</evidence>
<feature type="domain" description="G-protein coupled receptors family 1 profile" evidence="12">
    <location>
        <begin position="35"/>
        <end position="473"/>
    </location>
</feature>
<keyword evidence="5 9" id="KW-0297">G-protein coupled receptor</keyword>
<keyword evidence="8 9" id="KW-0807">Transducer</keyword>
<keyword evidence="4 11" id="KW-1133">Transmembrane helix</keyword>
<sequence length="509" mass="56615">MQDGNVSRYHSHITDAERHVEVVVLSVMSALANMGNISLWTVVLSTRTLRQQANNKLLLSLSLADLLVSVVSMPVTVVTIFLTRWAFSEQMCTVIGFINMLTLVSSVMSLGLISINRYIKICCPQRYRRVYTNINIYLMTLGVWCLSAVLSSPPLLGWCVYDYLPRQSFCFCDWSTSVSYTFFMVLACFGGPLVLMTACNVRILQTYRDSQRRLHQQSSSAFPSRVAGGQQVERLHKSSAETARVNTGSSTADRESARTNAESARTGTESARAKRKLPRTASSSSWAVDVVQPAVTVSHVRDDETGPDQLTAVNTASVEGPRPILLSPYDDVSEKFSDDELVSSEAMTRSPLDQPPVTPCSSRTRDLNVPHSNSAGIRLSLSANVSVVSLPTGKPKGGKEGADRQQKKDKSRREEFRLSLSLMVVIVVFVLCWFPFCITMFLSVFAPHTLIRAADMFTLLLGYSNSCLNPIIYGVMNKRVKDGYIALWNRVFRPKYRRNMNDTVTHSAE</sequence>
<feature type="transmembrane region" description="Helical" evidence="11">
    <location>
        <begin position="420"/>
        <end position="445"/>
    </location>
</feature>
<dbReference type="PROSITE" id="PS00237">
    <property type="entry name" value="G_PROTEIN_RECEP_F1_1"/>
    <property type="match status" value="1"/>
</dbReference>
<feature type="transmembrane region" description="Helical" evidence="11">
    <location>
        <begin position="94"/>
        <end position="115"/>
    </location>
</feature>
<comment type="caution">
    <text evidence="13">The sequence shown here is derived from an EMBL/GenBank/DDBJ whole genome shotgun (WGS) entry which is preliminary data.</text>
</comment>
<feature type="region of interest" description="Disordered" evidence="10">
    <location>
        <begin position="389"/>
        <end position="410"/>
    </location>
</feature>
<evidence type="ECO:0000256" key="11">
    <source>
        <dbReference type="SAM" id="Phobius"/>
    </source>
</evidence>
<evidence type="ECO:0000256" key="1">
    <source>
        <dbReference type="ARBA" id="ARBA00004651"/>
    </source>
</evidence>
<dbReference type="SMART" id="SM01381">
    <property type="entry name" value="7TM_GPCR_Srsx"/>
    <property type="match status" value="1"/>
</dbReference>
<dbReference type="InterPro" id="IPR000276">
    <property type="entry name" value="GPCR_Rhodpsn"/>
</dbReference>
<gene>
    <name evidence="13" type="ORF">V1264_007572</name>
</gene>
<feature type="transmembrane region" description="Helical" evidence="11">
    <location>
        <begin position="457"/>
        <end position="476"/>
    </location>
</feature>
<evidence type="ECO:0000256" key="4">
    <source>
        <dbReference type="ARBA" id="ARBA00022989"/>
    </source>
</evidence>
<proteinExistence type="inferred from homology"/>
<feature type="transmembrane region" description="Helical" evidence="11">
    <location>
        <begin position="136"/>
        <end position="158"/>
    </location>
</feature>
<dbReference type="Proteomes" id="UP001374579">
    <property type="component" value="Unassembled WGS sequence"/>
</dbReference>
<dbReference type="PANTHER" id="PTHR22752">
    <property type="entry name" value="G PROTEIN-COUPLED RECEPTOR"/>
    <property type="match status" value="1"/>
</dbReference>
<evidence type="ECO:0000256" key="10">
    <source>
        <dbReference type="SAM" id="MobiDB-lite"/>
    </source>
</evidence>
<evidence type="ECO:0000313" key="14">
    <source>
        <dbReference type="Proteomes" id="UP001374579"/>
    </source>
</evidence>
<dbReference type="CDD" id="cd00637">
    <property type="entry name" value="7tm_classA_rhodopsin-like"/>
    <property type="match status" value="1"/>
</dbReference>
<reference evidence="13 14" key="1">
    <citation type="submission" date="2024-02" db="EMBL/GenBank/DDBJ databases">
        <title>Chromosome-scale genome assembly of the rough periwinkle Littorina saxatilis.</title>
        <authorList>
            <person name="De Jode A."/>
            <person name="Faria R."/>
            <person name="Formenti G."/>
            <person name="Sims Y."/>
            <person name="Smith T.P."/>
            <person name="Tracey A."/>
            <person name="Wood J.M.D."/>
            <person name="Zagrodzka Z.B."/>
            <person name="Johannesson K."/>
            <person name="Butlin R.K."/>
            <person name="Leder E.H."/>
        </authorList>
    </citation>
    <scope>NUCLEOTIDE SEQUENCE [LARGE SCALE GENOMIC DNA]</scope>
    <source>
        <strain evidence="13">Snail1</strain>
        <tissue evidence="13">Muscle</tissue>
    </source>
</reference>
<feature type="transmembrane region" description="Helical" evidence="11">
    <location>
        <begin position="22"/>
        <end position="45"/>
    </location>
</feature>
<dbReference type="PROSITE" id="PS50262">
    <property type="entry name" value="G_PROTEIN_RECEP_F1_2"/>
    <property type="match status" value="1"/>
</dbReference>
<keyword evidence="14" id="KW-1185">Reference proteome</keyword>
<feature type="region of interest" description="Disordered" evidence="10">
    <location>
        <begin position="343"/>
        <end position="367"/>
    </location>
</feature>
<feature type="region of interest" description="Disordered" evidence="10">
    <location>
        <begin position="233"/>
        <end position="285"/>
    </location>
</feature>
<evidence type="ECO:0000313" key="13">
    <source>
        <dbReference type="EMBL" id="KAK7093889.1"/>
    </source>
</evidence>
<name>A0AAN9G3X0_9CAEN</name>
<feature type="compositionally biased region" description="Polar residues" evidence="10">
    <location>
        <begin position="258"/>
        <end position="269"/>
    </location>
</feature>
<keyword evidence="6 11" id="KW-0472">Membrane</keyword>
<keyword evidence="3 9" id="KW-0812">Transmembrane</keyword>
<comment type="similarity">
    <text evidence="9">Belongs to the G-protein coupled receptor 1 family.</text>
</comment>
<comment type="subcellular location">
    <subcellularLocation>
        <location evidence="1">Cell membrane</location>
        <topology evidence="1">Multi-pass membrane protein</topology>
    </subcellularLocation>
</comment>
<evidence type="ECO:0000256" key="9">
    <source>
        <dbReference type="RuleBase" id="RU000688"/>
    </source>
</evidence>
<feature type="compositionally biased region" description="Basic and acidic residues" evidence="10">
    <location>
        <begin position="397"/>
        <end position="410"/>
    </location>
</feature>
<organism evidence="13 14">
    <name type="scientific">Littorina saxatilis</name>
    <dbReference type="NCBI Taxonomy" id="31220"/>
    <lineage>
        <taxon>Eukaryota</taxon>
        <taxon>Metazoa</taxon>
        <taxon>Spiralia</taxon>
        <taxon>Lophotrochozoa</taxon>
        <taxon>Mollusca</taxon>
        <taxon>Gastropoda</taxon>
        <taxon>Caenogastropoda</taxon>
        <taxon>Littorinimorpha</taxon>
        <taxon>Littorinoidea</taxon>
        <taxon>Littorinidae</taxon>
        <taxon>Littorina</taxon>
    </lineage>
</organism>
<evidence type="ECO:0000256" key="7">
    <source>
        <dbReference type="ARBA" id="ARBA00023170"/>
    </source>
</evidence>
<dbReference type="GO" id="GO:0004930">
    <property type="term" value="F:G protein-coupled receptor activity"/>
    <property type="evidence" value="ECO:0007669"/>
    <property type="project" value="UniProtKB-KW"/>
</dbReference>
<dbReference type="Gene3D" id="1.20.1070.10">
    <property type="entry name" value="Rhodopsin 7-helix transmembrane proteins"/>
    <property type="match status" value="2"/>
</dbReference>
<evidence type="ECO:0000256" key="6">
    <source>
        <dbReference type="ARBA" id="ARBA00023136"/>
    </source>
</evidence>
<evidence type="ECO:0000256" key="8">
    <source>
        <dbReference type="ARBA" id="ARBA00023224"/>
    </source>
</evidence>
<protein>
    <recommendedName>
        <fullName evidence="12">G-protein coupled receptors family 1 profile domain-containing protein</fullName>
    </recommendedName>
</protein>
<evidence type="ECO:0000256" key="3">
    <source>
        <dbReference type="ARBA" id="ARBA00022692"/>
    </source>
</evidence>
<dbReference type="SUPFAM" id="SSF81321">
    <property type="entry name" value="Family A G protein-coupled receptor-like"/>
    <property type="match status" value="1"/>
</dbReference>
<feature type="transmembrane region" description="Helical" evidence="11">
    <location>
        <begin position="57"/>
        <end position="82"/>
    </location>
</feature>
<dbReference type="GO" id="GO:0005886">
    <property type="term" value="C:plasma membrane"/>
    <property type="evidence" value="ECO:0007669"/>
    <property type="project" value="UniProtKB-SubCell"/>
</dbReference>
<dbReference type="EMBL" id="JBAMIC010000019">
    <property type="protein sequence ID" value="KAK7093889.1"/>
    <property type="molecule type" value="Genomic_DNA"/>
</dbReference>
<dbReference type="InterPro" id="IPR017452">
    <property type="entry name" value="GPCR_Rhodpsn_7TM"/>
</dbReference>
<dbReference type="PANTHER" id="PTHR22752:SF14">
    <property type="entry name" value="G-PROTEIN COUPLED RECEPTORS FAMILY 1 PROFILE DOMAIN-CONTAINING PROTEIN"/>
    <property type="match status" value="1"/>
</dbReference>
<keyword evidence="2" id="KW-1003">Cell membrane</keyword>
<evidence type="ECO:0000259" key="12">
    <source>
        <dbReference type="PROSITE" id="PS50262"/>
    </source>
</evidence>
<keyword evidence="7 9" id="KW-0675">Receptor</keyword>